<comment type="caution">
    <text evidence="2">The sequence shown here is derived from an EMBL/GenBank/DDBJ whole genome shotgun (WGS) entry which is preliminary data.</text>
</comment>
<dbReference type="RefSeq" id="WP_224606029.1">
    <property type="nucleotide sequence ID" value="NZ_JAIQXV010000003.1"/>
</dbReference>
<evidence type="ECO:0000256" key="1">
    <source>
        <dbReference type="SAM" id="SignalP"/>
    </source>
</evidence>
<organism evidence="2 3">
    <name type="scientific">Deinococcus multiflagellatus</name>
    <dbReference type="NCBI Taxonomy" id="1656887"/>
    <lineage>
        <taxon>Bacteria</taxon>
        <taxon>Thermotogati</taxon>
        <taxon>Deinococcota</taxon>
        <taxon>Deinococci</taxon>
        <taxon>Deinococcales</taxon>
        <taxon>Deinococcaceae</taxon>
        <taxon>Deinococcus</taxon>
    </lineage>
</organism>
<evidence type="ECO:0000313" key="3">
    <source>
        <dbReference type="Proteomes" id="UP001596317"/>
    </source>
</evidence>
<evidence type="ECO:0000313" key="2">
    <source>
        <dbReference type="EMBL" id="MFC6659228.1"/>
    </source>
</evidence>
<sequence>MSRLKTSVLRTALVLFIAAPFASALSCDAPVIPTCRPPKCIVNLN</sequence>
<dbReference type="PROSITE" id="PS51257">
    <property type="entry name" value="PROKAR_LIPOPROTEIN"/>
    <property type="match status" value="1"/>
</dbReference>
<name>A0ABW1ZFJ6_9DEIO</name>
<keyword evidence="3" id="KW-1185">Reference proteome</keyword>
<protein>
    <submittedName>
        <fullName evidence="2">Uncharacterized protein</fullName>
    </submittedName>
</protein>
<dbReference type="Proteomes" id="UP001596317">
    <property type="component" value="Unassembled WGS sequence"/>
</dbReference>
<proteinExistence type="predicted"/>
<keyword evidence="1" id="KW-0732">Signal</keyword>
<gene>
    <name evidence="2" type="ORF">ACFP90_01750</name>
</gene>
<reference evidence="3" key="1">
    <citation type="journal article" date="2019" name="Int. J. Syst. Evol. Microbiol.">
        <title>The Global Catalogue of Microorganisms (GCM) 10K type strain sequencing project: providing services to taxonomists for standard genome sequencing and annotation.</title>
        <authorList>
            <consortium name="The Broad Institute Genomics Platform"/>
            <consortium name="The Broad Institute Genome Sequencing Center for Infectious Disease"/>
            <person name="Wu L."/>
            <person name="Ma J."/>
        </authorList>
    </citation>
    <scope>NUCLEOTIDE SEQUENCE [LARGE SCALE GENOMIC DNA]</scope>
    <source>
        <strain evidence="3">CCUG 63830</strain>
    </source>
</reference>
<feature type="signal peptide" evidence="1">
    <location>
        <begin position="1"/>
        <end position="24"/>
    </location>
</feature>
<accession>A0ABW1ZFJ6</accession>
<dbReference type="EMBL" id="JBHSWB010000001">
    <property type="protein sequence ID" value="MFC6659228.1"/>
    <property type="molecule type" value="Genomic_DNA"/>
</dbReference>
<feature type="chain" id="PRO_5045457436" evidence="1">
    <location>
        <begin position="25"/>
        <end position="45"/>
    </location>
</feature>